<protein>
    <submittedName>
        <fullName evidence="2">Nuclear transport factor 2 family protein</fullName>
    </submittedName>
</protein>
<organism evidence="2 3">
    <name type="scientific">Methylocapsa polymorpha</name>
    <dbReference type="NCBI Taxonomy" id="3080828"/>
    <lineage>
        <taxon>Bacteria</taxon>
        <taxon>Pseudomonadati</taxon>
        <taxon>Pseudomonadota</taxon>
        <taxon>Alphaproteobacteria</taxon>
        <taxon>Hyphomicrobiales</taxon>
        <taxon>Beijerinckiaceae</taxon>
        <taxon>Methylocapsa</taxon>
    </lineage>
</organism>
<dbReference type="SUPFAM" id="SSF54427">
    <property type="entry name" value="NTF2-like"/>
    <property type="match status" value="1"/>
</dbReference>
<dbReference type="PANTHER" id="PTHR34957:SF1">
    <property type="entry name" value="NUCLEAR TRANSPORT FACTOR 2 (NTF2) FAMILY PROTEIN"/>
    <property type="match status" value="1"/>
</dbReference>
<sequence length="134" mass="14828">MTDKEAILAANAAYYHAFVTGDFAKMSGIWADDDVSCIHPGWPVLIGRSAVLDSYREILRNPMQEPIEHRDHKTLVSGSEGRVFCVEIVGGAALAATNWFRRIDGAWRMIHHQASPIAALMEEPTARPPSSRLN</sequence>
<dbReference type="RefSeq" id="WP_407340293.1">
    <property type="nucleotide sequence ID" value="NZ_CP136862.1"/>
</dbReference>
<dbReference type="InterPro" id="IPR037401">
    <property type="entry name" value="SnoaL-like"/>
</dbReference>
<dbReference type="Proteomes" id="UP001626536">
    <property type="component" value="Chromosome"/>
</dbReference>
<gene>
    <name evidence="2" type="ORF">RZS28_05300</name>
</gene>
<reference evidence="2 3" key="1">
    <citation type="submission" date="2023-10" db="EMBL/GenBank/DDBJ databases">
        <title>Novel methanotroph of the genus Methylocapsa from a subarctic wetland.</title>
        <authorList>
            <person name="Belova S.E."/>
            <person name="Oshkin I.Y."/>
            <person name="Miroshnikov K."/>
            <person name="Dedysh S.N."/>
        </authorList>
    </citation>
    <scope>NUCLEOTIDE SEQUENCE [LARGE SCALE GENOMIC DNA]</scope>
    <source>
        <strain evidence="2 3">RX1</strain>
    </source>
</reference>
<feature type="domain" description="SnoaL-like" evidence="1">
    <location>
        <begin position="7"/>
        <end position="118"/>
    </location>
</feature>
<dbReference type="PANTHER" id="PTHR34957">
    <property type="entry name" value="NUCLEAR TRANSPORT FACTOR 2 (NTF2) FAMILY PROTEIN"/>
    <property type="match status" value="1"/>
</dbReference>
<evidence type="ECO:0000259" key="1">
    <source>
        <dbReference type="Pfam" id="PF13474"/>
    </source>
</evidence>
<dbReference type="EMBL" id="CP136862">
    <property type="protein sequence ID" value="WOJ90708.1"/>
    <property type="molecule type" value="Genomic_DNA"/>
</dbReference>
<name>A0ABZ0HVG5_9HYPH</name>
<evidence type="ECO:0000313" key="2">
    <source>
        <dbReference type="EMBL" id="WOJ90708.1"/>
    </source>
</evidence>
<keyword evidence="3" id="KW-1185">Reference proteome</keyword>
<dbReference type="Gene3D" id="3.10.450.50">
    <property type="match status" value="1"/>
</dbReference>
<accession>A0ABZ0HVG5</accession>
<dbReference type="Pfam" id="PF13474">
    <property type="entry name" value="SnoaL_3"/>
    <property type="match status" value="1"/>
</dbReference>
<evidence type="ECO:0000313" key="3">
    <source>
        <dbReference type="Proteomes" id="UP001626536"/>
    </source>
</evidence>
<dbReference type="InterPro" id="IPR032710">
    <property type="entry name" value="NTF2-like_dom_sf"/>
</dbReference>
<proteinExistence type="predicted"/>